<keyword evidence="5 8" id="KW-1133">Transmembrane helix</keyword>
<dbReference type="Gene3D" id="1.20.1250.20">
    <property type="entry name" value="MFS general substrate transporter like domains"/>
    <property type="match status" value="1"/>
</dbReference>
<keyword evidence="6 8" id="KW-0472">Membrane</keyword>
<dbReference type="PANTHER" id="PTHR42718:SF46">
    <property type="entry name" value="BLR6921 PROTEIN"/>
    <property type="match status" value="1"/>
</dbReference>
<feature type="transmembrane region" description="Helical" evidence="8">
    <location>
        <begin position="12"/>
        <end position="39"/>
    </location>
</feature>
<keyword evidence="3" id="KW-1003">Cell membrane</keyword>
<comment type="caution">
    <text evidence="10">The sequence shown here is derived from an EMBL/GenBank/DDBJ whole genome shotgun (WGS) entry which is preliminary data.</text>
</comment>
<name>A0A2P2GP19_STREW</name>
<dbReference type="GO" id="GO:0022857">
    <property type="term" value="F:transmembrane transporter activity"/>
    <property type="evidence" value="ECO:0007669"/>
    <property type="project" value="InterPro"/>
</dbReference>
<feature type="domain" description="Major facilitator superfamily (MFS) profile" evidence="9">
    <location>
        <begin position="16"/>
        <end position="456"/>
    </location>
</feature>
<feature type="transmembrane region" description="Helical" evidence="8">
    <location>
        <begin position="170"/>
        <end position="191"/>
    </location>
</feature>
<evidence type="ECO:0000256" key="3">
    <source>
        <dbReference type="ARBA" id="ARBA00022475"/>
    </source>
</evidence>
<evidence type="ECO:0000256" key="2">
    <source>
        <dbReference type="ARBA" id="ARBA00022448"/>
    </source>
</evidence>
<dbReference type="InterPro" id="IPR011701">
    <property type="entry name" value="MFS"/>
</dbReference>
<evidence type="ECO:0000256" key="7">
    <source>
        <dbReference type="ARBA" id="ARBA00023251"/>
    </source>
</evidence>
<evidence type="ECO:0000256" key="8">
    <source>
        <dbReference type="SAM" id="Phobius"/>
    </source>
</evidence>
<dbReference type="PANTHER" id="PTHR42718">
    <property type="entry name" value="MAJOR FACILITATOR SUPERFAMILY MULTIDRUG TRANSPORTER MFSC"/>
    <property type="match status" value="1"/>
</dbReference>
<feature type="transmembrane region" description="Helical" evidence="8">
    <location>
        <begin position="82"/>
        <end position="109"/>
    </location>
</feature>
<dbReference type="SUPFAM" id="SSF103473">
    <property type="entry name" value="MFS general substrate transporter"/>
    <property type="match status" value="1"/>
</dbReference>
<feature type="transmembrane region" description="Helical" evidence="8">
    <location>
        <begin position="430"/>
        <end position="449"/>
    </location>
</feature>
<feature type="transmembrane region" description="Helical" evidence="8">
    <location>
        <begin position="144"/>
        <end position="164"/>
    </location>
</feature>
<feature type="transmembrane region" description="Helical" evidence="8">
    <location>
        <begin position="203"/>
        <end position="222"/>
    </location>
</feature>
<dbReference type="PROSITE" id="PS50850">
    <property type="entry name" value="MFS"/>
    <property type="match status" value="1"/>
</dbReference>
<feature type="transmembrane region" description="Helical" evidence="8">
    <location>
        <begin position="269"/>
        <end position="295"/>
    </location>
</feature>
<keyword evidence="4 8" id="KW-0812">Transmembrane</keyword>
<dbReference type="RefSeq" id="WP_046908004.1">
    <property type="nucleotide sequence ID" value="NZ_BAAAXG010000012.1"/>
</dbReference>
<feature type="transmembrane region" description="Helical" evidence="8">
    <location>
        <begin position="51"/>
        <end position="70"/>
    </location>
</feature>
<organism evidence="10 11">
    <name type="scientific">Streptomyces showdoensis</name>
    <dbReference type="NCBI Taxonomy" id="68268"/>
    <lineage>
        <taxon>Bacteria</taxon>
        <taxon>Bacillati</taxon>
        <taxon>Actinomycetota</taxon>
        <taxon>Actinomycetes</taxon>
        <taxon>Kitasatosporales</taxon>
        <taxon>Streptomycetaceae</taxon>
        <taxon>Streptomyces</taxon>
    </lineage>
</organism>
<dbReference type="Gene3D" id="1.20.1720.10">
    <property type="entry name" value="Multidrug resistance protein D"/>
    <property type="match status" value="1"/>
</dbReference>
<dbReference type="AlphaFoldDB" id="A0A2P2GP19"/>
<evidence type="ECO:0000259" key="9">
    <source>
        <dbReference type="PROSITE" id="PS50850"/>
    </source>
</evidence>
<protein>
    <submittedName>
        <fullName evidence="10">MFS transporter</fullName>
    </submittedName>
</protein>
<keyword evidence="2" id="KW-0813">Transport</keyword>
<keyword evidence="11" id="KW-1185">Reference proteome</keyword>
<evidence type="ECO:0000313" key="10">
    <source>
        <dbReference type="EMBL" id="KKZ73236.1"/>
    </source>
</evidence>
<feature type="transmembrane region" description="Helical" evidence="8">
    <location>
        <begin position="115"/>
        <end position="132"/>
    </location>
</feature>
<reference evidence="10 11" key="1">
    <citation type="submission" date="2015-05" db="EMBL/GenBank/DDBJ databases">
        <title>Draft Genome assembly of Streptomyces showdoensis.</title>
        <authorList>
            <person name="Thapa K.K."/>
            <person name="Metsa-Ketela M."/>
        </authorList>
    </citation>
    <scope>NUCLEOTIDE SEQUENCE [LARGE SCALE GENOMIC DNA]</scope>
    <source>
        <strain evidence="10 11">ATCC 15227</strain>
    </source>
</reference>
<dbReference type="InterPro" id="IPR036259">
    <property type="entry name" value="MFS_trans_sf"/>
</dbReference>
<dbReference type="GO" id="GO:0005886">
    <property type="term" value="C:plasma membrane"/>
    <property type="evidence" value="ECO:0007669"/>
    <property type="project" value="UniProtKB-SubCell"/>
</dbReference>
<feature type="transmembrane region" description="Helical" evidence="8">
    <location>
        <begin position="360"/>
        <end position="384"/>
    </location>
</feature>
<dbReference type="Proteomes" id="UP000265325">
    <property type="component" value="Unassembled WGS sequence"/>
</dbReference>
<dbReference type="CDD" id="cd17321">
    <property type="entry name" value="MFS_MMR_MDR_like"/>
    <property type="match status" value="1"/>
</dbReference>
<sequence length="462" mass="47186">MTATLTSTPKRSVTGSLLTISAAQFLIALDFSVIFVAMPSMSADLDLSGSAMQWVVSAYSVFFAGFLILGGRIADRIGPRTLFIASLGLFGLASLAGGLAAGAAVLLLARAAQGVAAAALQPSILALLNTSFEAGRERTRAMAVWGTVGASGLAAGVVVGGLLTTVSWRWTFFVNLPFALICVLAAPRFLAQADVRTAKPLNVLSAVVCTATVLASVFGLTFAAGEGWAAPSTLISFAAAVVCLVVFVLRERSSSVPLIERSLRGTRTLLVGCGATALYMASVAGVEFYLVTLFLQENRDMAPLAAGIAFLPLAVCITLGNMIAGRIIPKVGVGISTPIAFLVGAAGLVLLALGVHQTSYWAGLLPGLIVSGLGHGMIYTSMFVGGTRDVDDANQGVAGALMTTSQYAGGALGVAVLVILLGDQPADSRFLPGFLLAAAIAVVGALWGWRGFAGLRGKDSAA</sequence>
<dbReference type="EMBL" id="LAQS01000018">
    <property type="protein sequence ID" value="KKZ73236.1"/>
    <property type="molecule type" value="Genomic_DNA"/>
</dbReference>
<keyword evidence="7" id="KW-0046">Antibiotic resistance</keyword>
<feature type="transmembrane region" description="Helical" evidence="8">
    <location>
        <begin position="301"/>
        <end position="324"/>
    </location>
</feature>
<feature type="transmembrane region" description="Helical" evidence="8">
    <location>
        <begin position="228"/>
        <end position="249"/>
    </location>
</feature>
<accession>A0A2P2GP19</accession>
<evidence type="ECO:0000256" key="6">
    <source>
        <dbReference type="ARBA" id="ARBA00023136"/>
    </source>
</evidence>
<evidence type="ECO:0000256" key="1">
    <source>
        <dbReference type="ARBA" id="ARBA00004651"/>
    </source>
</evidence>
<evidence type="ECO:0000313" key="11">
    <source>
        <dbReference type="Proteomes" id="UP000265325"/>
    </source>
</evidence>
<proteinExistence type="predicted"/>
<feature type="transmembrane region" description="Helical" evidence="8">
    <location>
        <begin position="396"/>
        <end position="418"/>
    </location>
</feature>
<dbReference type="Pfam" id="PF07690">
    <property type="entry name" value="MFS_1"/>
    <property type="match status" value="1"/>
</dbReference>
<comment type="subcellular location">
    <subcellularLocation>
        <location evidence="1">Cell membrane</location>
        <topology evidence="1">Multi-pass membrane protein</topology>
    </subcellularLocation>
</comment>
<dbReference type="InterPro" id="IPR020846">
    <property type="entry name" value="MFS_dom"/>
</dbReference>
<evidence type="ECO:0000256" key="4">
    <source>
        <dbReference type="ARBA" id="ARBA00022692"/>
    </source>
</evidence>
<evidence type="ECO:0000256" key="5">
    <source>
        <dbReference type="ARBA" id="ARBA00022989"/>
    </source>
</evidence>
<dbReference type="OrthoDB" id="7375466at2"/>
<gene>
    <name evidence="10" type="ORF">VO63_13565</name>
</gene>
<dbReference type="GO" id="GO:0046677">
    <property type="term" value="P:response to antibiotic"/>
    <property type="evidence" value="ECO:0007669"/>
    <property type="project" value="UniProtKB-KW"/>
</dbReference>
<feature type="transmembrane region" description="Helical" evidence="8">
    <location>
        <begin position="331"/>
        <end position="354"/>
    </location>
</feature>